<dbReference type="InterPro" id="IPR026444">
    <property type="entry name" value="Secre_tail"/>
</dbReference>
<organism evidence="2">
    <name type="scientific">marine metagenome</name>
    <dbReference type="NCBI Taxonomy" id="408172"/>
    <lineage>
        <taxon>unclassified sequences</taxon>
        <taxon>metagenomes</taxon>
        <taxon>ecological metagenomes</taxon>
    </lineage>
</organism>
<name>A0A381WMJ2_9ZZZZ</name>
<dbReference type="NCBIfam" id="TIGR04183">
    <property type="entry name" value="Por_Secre_tail"/>
    <property type="match status" value="1"/>
</dbReference>
<dbReference type="Pfam" id="PF20773">
    <property type="entry name" value="InhA-like_MAM"/>
    <property type="match status" value="1"/>
</dbReference>
<reference evidence="2" key="1">
    <citation type="submission" date="2018-05" db="EMBL/GenBank/DDBJ databases">
        <authorList>
            <person name="Lanie J.A."/>
            <person name="Ng W.-L."/>
            <person name="Kazmierczak K.M."/>
            <person name="Andrzejewski T.M."/>
            <person name="Davidsen T.M."/>
            <person name="Wayne K.J."/>
            <person name="Tettelin H."/>
            <person name="Glass J.I."/>
            <person name="Rusch D."/>
            <person name="Podicherti R."/>
            <person name="Tsui H.-C.T."/>
            <person name="Winkler M.E."/>
        </authorList>
    </citation>
    <scope>NUCLEOTIDE SEQUENCE</scope>
</reference>
<dbReference type="InterPro" id="IPR013783">
    <property type="entry name" value="Ig-like_fold"/>
</dbReference>
<dbReference type="AlphaFoldDB" id="A0A381WMJ2"/>
<dbReference type="Pfam" id="PF18962">
    <property type="entry name" value="Por_Secre_tail"/>
    <property type="match status" value="1"/>
</dbReference>
<protein>
    <recommendedName>
        <fullName evidence="1">Secretion system C-terminal sorting domain-containing protein</fullName>
    </recommendedName>
</protein>
<dbReference type="EMBL" id="UINC01012262">
    <property type="protein sequence ID" value="SVA53642.1"/>
    <property type="molecule type" value="Genomic_DNA"/>
</dbReference>
<sequence>PYDFDYGYGWIYNDEEYDCGGSLEAVSTGWGGQQDWQDVVFELDDYVGDEVIIRFAFGSDPAYSTPDDPTLTGFQIDNIEVVGSEGQIVFADNADDLVNMTPQNGLEFAWEQVFYDYGDFTRPGGGGWAVYQPGDPFNGNGQLDISNYAGSDVRVRFTGRMDDNEDGGNGSGLFIDDVHIWKVEINEAPMVQNVIVTPGDATVQVNWDMPPGGSYDNDDVAFDDGTFEDAIFMQSGTSVMGEYFDMPFGVEAVVANKVYVFGDDQLSGPTTVYGYDVVGGVPLVGSTYQTDITTVAGQWTELDLGWSFLGDFVLAIEVTMTIGISVDADNSPSTNSWANLGGWEPWYDIAMGYGLTDGEFGIRANVTTTGGMTPTFNVYRSADGGPFNVMFNGQGISENEYNDNMVQNGLEYCYGITAVYGEDESDMTEPVCGVPEPNTIYEIAHDDGTSETSTNVGANNLLAVRFTPNNYPVNIYSARIFSVGTSTGVAFLNIWDDDGEDGMPGTPLLENIAMNLNPGWNEQSVYDFNVTLEEGSFYIGYQEMPATPAIGVDADSPADDSFVDLGLGFGWENFGTYFDGALMVRAEVDSANAVVGIHDENKEIPGSFGLSQNFPNPFNPYTTIKLDIAEASINDLSVYNMLGEKVLTIVDRYLNPGSYEFGVNAGDLPSGMYFYRLTARGQDGSIVYNVSRKLLLIK</sequence>
<dbReference type="Gene3D" id="2.60.40.10">
    <property type="entry name" value="Immunoglobulins"/>
    <property type="match status" value="1"/>
</dbReference>
<proteinExistence type="predicted"/>
<gene>
    <name evidence="2" type="ORF">METZ01_LOCUS106496</name>
</gene>
<evidence type="ECO:0000313" key="2">
    <source>
        <dbReference type="EMBL" id="SVA53642.1"/>
    </source>
</evidence>
<accession>A0A381WMJ2</accession>
<evidence type="ECO:0000259" key="1">
    <source>
        <dbReference type="Pfam" id="PF18962"/>
    </source>
</evidence>
<feature type="domain" description="Secretion system C-terminal sorting" evidence="1">
    <location>
        <begin position="614"/>
        <end position="681"/>
    </location>
</feature>
<feature type="non-terminal residue" evidence="2">
    <location>
        <position position="1"/>
    </location>
</feature>